<evidence type="ECO:0008006" key="5">
    <source>
        <dbReference type="Google" id="ProtNLM"/>
    </source>
</evidence>
<protein>
    <recommendedName>
        <fullName evidence="5">PrgI family protein</fullName>
    </recommendedName>
</protein>
<keyword evidence="2" id="KW-0812">Transmembrane</keyword>
<proteinExistence type="predicted"/>
<keyword evidence="1" id="KW-0175">Coiled coil</keyword>
<dbReference type="EMBL" id="LBTU01000014">
    <property type="protein sequence ID" value="KKQ47196.1"/>
    <property type="molecule type" value="Genomic_DNA"/>
</dbReference>
<keyword evidence="2" id="KW-1133">Transmembrane helix</keyword>
<organism evidence="3 4">
    <name type="scientific">Candidatus Yanofskybacteria bacterium GW2011_GWC2_37_9</name>
    <dbReference type="NCBI Taxonomy" id="1619028"/>
    <lineage>
        <taxon>Bacteria</taxon>
        <taxon>Candidatus Yanofskyibacteriota</taxon>
    </lineage>
</organism>
<evidence type="ECO:0000256" key="1">
    <source>
        <dbReference type="SAM" id="Coils"/>
    </source>
</evidence>
<feature type="transmembrane region" description="Helical" evidence="2">
    <location>
        <begin position="21"/>
        <end position="38"/>
    </location>
</feature>
<evidence type="ECO:0000256" key="2">
    <source>
        <dbReference type="SAM" id="Phobius"/>
    </source>
</evidence>
<feature type="coiled-coil region" evidence="1">
    <location>
        <begin position="92"/>
        <end position="126"/>
    </location>
</feature>
<dbReference type="Proteomes" id="UP000034430">
    <property type="component" value="Unassembled WGS sequence"/>
</dbReference>
<name>A0A0G0L3H3_9BACT</name>
<reference evidence="3 4" key="1">
    <citation type="journal article" date="2015" name="Nature">
        <title>rRNA introns, odd ribosomes, and small enigmatic genomes across a large radiation of phyla.</title>
        <authorList>
            <person name="Brown C.T."/>
            <person name="Hug L.A."/>
            <person name="Thomas B.C."/>
            <person name="Sharon I."/>
            <person name="Castelle C.J."/>
            <person name="Singh A."/>
            <person name="Wilkins M.J."/>
            <person name="Williams K.H."/>
            <person name="Banfield J.F."/>
        </authorList>
    </citation>
    <scope>NUCLEOTIDE SEQUENCE [LARGE SCALE GENOMIC DNA]</scope>
</reference>
<dbReference type="AlphaFoldDB" id="A0A0G0L3H3"/>
<sequence>MQFKVPQFLDIEDKIFGPFTFKEFVYLAGGAGLCFVLYKLLGLVLGAIPILAVAGLAIALARYRPNNKPFINMIEAGFTYFMQNKLYIWKRRENKIGKINDKELEAQEAEKKRKNLENAVRLGGNKLRDLAWSLDVLDLNKHQNN</sequence>
<keyword evidence="2" id="KW-0472">Membrane</keyword>
<comment type="caution">
    <text evidence="3">The sequence shown here is derived from an EMBL/GenBank/DDBJ whole genome shotgun (WGS) entry which is preliminary data.</text>
</comment>
<evidence type="ECO:0000313" key="4">
    <source>
        <dbReference type="Proteomes" id="UP000034430"/>
    </source>
</evidence>
<accession>A0A0G0L3H3</accession>
<gene>
    <name evidence="3" type="ORF">US65_C0014G0008</name>
</gene>
<evidence type="ECO:0000313" key="3">
    <source>
        <dbReference type="EMBL" id="KKQ47196.1"/>
    </source>
</evidence>
<feature type="transmembrane region" description="Helical" evidence="2">
    <location>
        <begin position="44"/>
        <end position="63"/>
    </location>
</feature>